<sequence>MTENKINPFIHKDTELKNLEKKYADIFVKSLQDLQELTELQKDLKDNLELRFRRNLEAFRKYIPEIAKTFENYTPKREMDFFCLKNEIPNLIFLDNNDILYKSADPFELTKNQVDKIINNTNINQLSYQIEKDPYGQLHYKYNNRLIEIEQSVLRDRTITPKQIESLPNCVMLGIGLGYPLADLYNQVEIANLIIVEPNPDIFFASLKAFEWSPFLEYIFENKLGIHLMIGQNSDQFYLDLEKFYEKHGRFLSGTWLGFTHYSSKKIFEFVSLFDKHYRSINAAMGFTDDHLFGASHACYSIQNKKKFVLNTPLKKEYEEKPVFIIGSGPSLDHDIPFIRRYQDKAIIIACGTALDALYHAGIKPDLYANTERVPEIRQTLDLICDKDFFDDIIIITGDVCHPATINKFKHTAIFGKPDEPLYPYFAMNFPEFKKVQYIQLMNPLVGNMGVSGAVYLGFNNLYLFGIDNGKKVHGNAMHSEFTSVYKEKFIEDTGGVYSITKNIPANFGGECETSYLFDLSRRNIDFVLQMEKTKRPEITCINCSDGALLEEAKPVHSEELTDYFESLPDINKKNFFKYITEEKTSSIDIPKDILIKSFDTEIFSQTCKKIKGIILEKPTNRIDYIKNMETVSEILFYLKTQPSTYFYGAALEGSIQTFFMQIARMLYHSKDENACIELANQGMDVIGDFLEEVPDLFSHMPFLYLGPHQKLYKNGKVGKDMPHCKAPGLPQMHILVKDDDYKDPLDKFVKRYE</sequence>
<keyword evidence="4" id="KW-1185">Reference proteome</keyword>
<evidence type="ECO:0000259" key="2">
    <source>
        <dbReference type="Pfam" id="PF20157"/>
    </source>
</evidence>
<dbReference type="Proteomes" id="UP000243374">
    <property type="component" value="Unassembled WGS sequence"/>
</dbReference>
<dbReference type="Gene3D" id="3.90.1480.10">
    <property type="entry name" value="Alpha-2,3-sialyltransferase"/>
    <property type="match status" value="1"/>
</dbReference>
<feature type="domain" description="Glycosyltransferase Maf N-terminal" evidence="2">
    <location>
        <begin position="51"/>
        <end position="280"/>
    </location>
</feature>
<dbReference type="EMBL" id="FOSF01000111">
    <property type="protein sequence ID" value="SFK55795.1"/>
    <property type="molecule type" value="Genomic_DNA"/>
</dbReference>
<feature type="domain" description="6-hydroxymethylpterin diphosphokinase MptE-like" evidence="1">
    <location>
        <begin position="312"/>
        <end position="470"/>
    </location>
</feature>
<dbReference type="Pfam" id="PF01973">
    <property type="entry name" value="MptE-like"/>
    <property type="match status" value="1"/>
</dbReference>
<organism evidence="3 4">
    <name type="scientific">Succinivibrio dextrinosolvens</name>
    <dbReference type="NCBI Taxonomy" id="83771"/>
    <lineage>
        <taxon>Bacteria</taxon>
        <taxon>Pseudomonadati</taxon>
        <taxon>Pseudomonadota</taxon>
        <taxon>Gammaproteobacteria</taxon>
        <taxon>Aeromonadales</taxon>
        <taxon>Succinivibrionaceae</taxon>
        <taxon>Succinivibrio</taxon>
    </lineage>
</organism>
<dbReference type="InterPro" id="IPR002826">
    <property type="entry name" value="MptE-like"/>
</dbReference>
<name>A0A662ZGR4_9GAMM</name>
<dbReference type="OrthoDB" id="7254531at2"/>
<protein>
    <submittedName>
        <fullName evidence="3">Uncharacterized conserved protein</fullName>
    </submittedName>
</protein>
<evidence type="ECO:0000313" key="4">
    <source>
        <dbReference type="Proteomes" id="UP000243374"/>
    </source>
</evidence>
<dbReference type="RefSeq" id="WP_074841914.1">
    <property type="nucleotide sequence ID" value="NZ_CP047056.1"/>
</dbReference>
<dbReference type="PANTHER" id="PTHR41786">
    <property type="entry name" value="MOTILITY ACCESSORY FACTOR MAF"/>
    <property type="match status" value="1"/>
</dbReference>
<proteinExistence type="predicted"/>
<reference evidence="3 4" key="1">
    <citation type="submission" date="2016-10" db="EMBL/GenBank/DDBJ databases">
        <authorList>
            <person name="Varghese N."/>
            <person name="Submissions S."/>
        </authorList>
    </citation>
    <scope>NUCLEOTIDE SEQUENCE [LARGE SCALE GENOMIC DNA]</scope>
    <source>
        <strain evidence="3 4">22B</strain>
    </source>
</reference>
<dbReference type="PANTHER" id="PTHR41786:SF1">
    <property type="entry name" value="6-HYDROXYMETHYLPTERIN DIPHOSPHOKINASE MPTE-LIKE DOMAIN-CONTAINING PROTEIN"/>
    <property type="match status" value="1"/>
</dbReference>
<dbReference type="AlphaFoldDB" id="A0A662ZGR4"/>
<evidence type="ECO:0000313" key="3">
    <source>
        <dbReference type="EMBL" id="SFK55795.1"/>
    </source>
</evidence>
<evidence type="ECO:0000259" key="1">
    <source>
        <dbReference type="Pfam" id="PF01973"/>
    </source>
</evidence>
<dbReference type="Pfam" id="PF20157">
    <property type="entry name" value="Maf_flag10_N"/>
    <property type="match status" value="1"/>
</dbReference>
<accession>A0A662ZGR4</accession>
<dbReference type="InterPro" id="IPR045376">
    <property type="entry name" value="Maf_N"/>
</dbReference>
<gene>
    <name evidence="3" type="ORF">SAMN04487865_11112</name>
</gene>